<evidence type="ECO:0000313" key="1">
    <source>
        <dbReference type="EMBL" id="AEG14605.1"/>
    </source>
</evidence>
<reference evidence="2" key="1">
    <citation type="submission" date="2011-05" db="EMBL/GenBank/DDBJ databases">
        <title>Complete sequence of Desulfotomaculum kuznetsovii DSM 6115.</title>
        <authorList>
            <person name="Lucas S."/>
            <person name="Han J."/>
            <person name="Lapidus A."/>
            <person name="Cheng J.-F."/>
            <person name="Goodwin L."/>
            <person name="Pitluck S."/>
            <person name="Peters L."/>
            <person name="Mikhailova N."/>
            <person name="Lu M."/>
            <person name="Saunders E."/>
            <person name="Han C."/>
            <person name="Tapia R."/>
            <person name="Land M."/>
            <person name="Hauser L."/>
            <person name="Kyrpides N."/>
            <person name="Ivanova N."/>
            <person name="Pagani I."/>
            <person name="Nazina T."/>
            <person name="Ivanova A."/>
            <person name="Parshina S."/>
            <person name="Kuever J."/>
            <person name="Muyzer G."/>
            <person name="Plugge C."/>
            <person name="Stams A."/>
            <person name="Woyke T."/>
        </authorList>
    </citation>
    <scope>NUCLEOTIDE SEQUENCE [LARGE SCALE GENOMIC DNA]</scope>
    <source>
        <strain evidence="2">DSM 6115 / VKM B-1805 / 17</strain>
    </source>
</reference>
<evidence type="ECO:0000313" key="2">
    <source>
        <dbReference type="Proteomes" id="UP000009229"/>
    </source>
</evidence>
<gene>
    <name evidence="1" type="ordered locus">Desku_1013</name>
</gene>
<dbReference type="AlphaFoldDB" id="A0AAU8PP28"/>
<sequence>MTYRFGGDCFGRDSRSPWSPAPSAGQVGVAGLSESVNCFCCHFYRYLIEVDSKNETDIPASFPTAVSVGIAMPAGLVEMLAVASTVPGVLVTYDRCVYHVCNLMLDQLSGVALENI</sequence>
<keyword evidence="2" id="KW-1185">Reference proteome</keyword>
<dbReference type="EMBL" id="CP002770">
    <property type="protein sequence ID" value="AEG14605.1"/>
    <property type="molecule type" value="Genomic_DNA"/>
</dbReference>
<proteinExistence type="predicted"/>
<accession>A0AAU8PP28</accession>
<name>A0AAU8PP28_DESK7</name>
<organism evidence="1 2">
    <name type="scientific">Desulfofundulus kuznetsovii (strain DSM 6115 / VKM B-1805 / 17)</name>
    <name type="common">Desulfotomaculum kuznetsovii</name>
    <dbReference type="NCBI Taxonomy" id="760568"/>
    <lineage>
        <taxon>Bacteria</taxon>
        <taxon>Bacillati</taxon>
        <taxon>Bacillota</taxon>
        <taxon>Clostridia</taxon>
        <taxon>Eubacteriales</taxon>
        <taxon>Peptococcaceae</taxon>
        <taxon>Desulfofundulus</taxon>
    </lineage>
</organism>
<dbReference type="RefSeq" id="WP_013822120.1">
    <property type="nucleotide sequence ID" value="NC_015573.1"/>
</dbReference>
<dbReference type="Proteomes" id="UP000009229">
    <property type="component" value="Chromosome"/>
</dbReference>
<dbReference type="KEGG" id="dku:Desku_1013"/>
<protein>
    <submittedName>
        <fullName evidence="1">Uncharacterized protein</fullName>
    </submittedName>
</protein>